<keyword evidence="4" id="KW-1185">Reference proteome</keyword>
<dbReference type="PROSITE" id="PS50005">
    <property type="entry name" value="TPR"/>
    <property type="match status" value="1"/>
</dbReference>
<dbReference type="Proteomes" id="UP000030595">
    <property type="component" value="Unassembled WGS sequence"/>
</dbReference>
<organism evidence="3 4">
    <name type="scientific">Ureibacillus massiliensis 4400831 = CIP 108448 = CCUG 49529</name>
    <dbReference type="NCBI Taxonomy" id="1211035"/>
    <lineage>
        <taxon>Bacteria</taxon>
        <taxon>Bacillati</taxon>
        <taxon>Bacillota</taxon>
        <taxon>Bacilli</taxon>
        <taxon>Bacillales</taxon>
        <taxon>Caryophanaceae</taxon>
        <taxon>Ureibacillus</taxon>
    </lineage>
</organism>
<evidence type="ECO:0000256" key="2">
    <source>
        <dbReference type="SAM" id="Coils"/>
    </source>
</evidence>
<dbReference type="AlphaFoldDB" id="A0A0A3J1H5"/>
<evidence type="ECO:0000256" key="1">
    <source>
        <dbReference type="PROSITE-ProRule" id="PRU00339"/>
    </source>
</evidence>
<sequence>MNKDLEKFKRAYERLCKQFNIEPNEAQHPFQEVMSELEVASKESDAKQAEERMRRLQRSKQEYFRKVDPQSRPLRERIFLHDSRTQDRPIIEKKRKELEQQFREILRTEPNNAVVRYRYGYFLMEEMNFSRAIRYFEEALRVHNKRNCTVPLEEAQKVKAHMYIGFCGGQLLKESLDQLGQIEVDFESFDTEGRTMTKALLMVMNEREQYYAIVNGEKRAISLTEYLRYKEVLEEDCLFISEVEGATFIKLGEWRTKDFPSALSRLIHVIMQEITSDGYVTVERLQELLDGRNTADSIRRNIDRIHEQCKVLKDEHDIELFKLDRSNPEAPKVKLVLENYIYVYRETEKFDFTQLNIDEEE</sequence>
<dbReference type="OrthoDB" id="2727461at2"/>
<evidence type="ECO:0000313" key="4">
    <source>
        <dbReference type="Proteomes" id="UP000030595"/>
    </source>
</evidence>
<dbReference type="Gene3D" id="1.25.40.10">
    <property type="entry name" value="Tetratricopeptide repeat domain"/>
    <property type="match status" value="1"/>
</dbReference>
<gene>
    <name evidence="3" type="ORF">CD30_09005</name>
</gene>
<name>A0A0A3J1H5_9BACL</name>
<reference evidence="3 4" key="1">
    <citation type="submission" date="2014-02" db="EMBL/GenBank/DDBJ databases">
        <title>Draft genome sequence of Lysinibacillus massiliensis CCUG 49529.</title>
        <authorList>
            <person name="Zhang F."/>
            <person name="Wang G."/>
            <person name="Zhang L."/>
        </authorList>
    </citation>
    <scope>NUCLEOTIDE SEQUENCE [LARGE SCALE GENOMIC DNA]</scope>
    <source>
        <strain evidence="3 4">CCUG 49529</strain>
    </source>
</reference>
<dbReference type="RefSeq" id="WP_036175414.1">
    <property type="nucleotide sequence ID" value="NZ_AVCZ01000013.1"/>
</dbReference>
<accession>A0A0A3J1H5</accession>
<protein>
    <submittedName>
        <fullName evidence="3">Uncharacterized protein</fullName>
    </submittedName>
</protein>
<dbReference type="InterPro" id="IPR019734">
    <property type="entry name" value="TPR_rpt"/>
</dbReference>
<feature type="repeat" description="TPR" evidence="1">
    <location>
        <begin position="113"/>
        <end position="146"/>
    </location>
</feature>
<feature type="coiled-coil region" evidence="2">
    <location>
        <begin position="39"/>
        <end position="66"/>
    </location>
</feature>
<comment type="caution">
    <text evidence="3">The sequence shown here is derived from an EMBL/GenBank/DDBJ whole genome shotgun (WGS) entry which is preliminary data.</text>
</comment>
<dbReference type="eggNOG" id="ENOG5030429">
    <property type="taxonomic scope" value="Bacteria"/>
</dbReference>
<dbReference type="SUPFAM" id="SSF48452">
    <property type="entry name" value="TPR-like"/>
    <property type="match status" value="1"/>
</dbReference>
<keyword evidence="2" id="KW-0175">Coiled coil</keyword>
<keyword evidence="1" id="KW-0802">TPR repeat</keyword>
<proteinExistence type="predicted"/>
<dbReference type="InterPro" id="IPR011990">
    <property type="entry name" value="TPR-like_helical_dom_sf"/>
</dbReference>
<dbReference type="EMBL" id="JPVQ01000013">
    <property type="protein sequence ID" value="KGR90844.1"/>
    <property type="molecule type" value="Genomic_DNA"/>
</dbReference>
<evidence type="ECO:0000313" key="3">
    <source>
        <dbReference type="EMBL" id="KGR90844.1"/>
    </source>
</evidence>